<dbReference type="PANTHER" id="PTHR24148">
    <property type="entry name" value="ANKYRIN REPEAT DOMAIN-CONTAINING PROTEIN 39 HOMOLOG-RELATED"/>
    <property type="match status" value="1"/>
</dbReference>
<feature type="domain" description="Heterokaryon incompatibility" evidence="1">
    <location>
        <begin position="60"/>
        <end position="189"/>
    </location>
</feature>
<proteinExistence type="predicted"/>
<gene>
    <name evidence="2" type="ORF">B0T16DRAFT_391736</name>
</gene>
<name>A0AA39XZH0_9PEZI</name>
<sequence length="556" mass="62951">MATNRRSYIVNPDECPPFVYSPLDTSRDCTRLVAIEPSQNVTSPLRCRLTHVNFSDRPRYQALSYMWGDESIKRPIFVDGKSFYVGKNLFDALHFLRHRKSGRFFWVDALCINQSDIQEKNRQIRIMPHIYFRATKVLIWLGTKETLRRHSEQSASLYTKYAEEQSMQLDAIKQLARDEYWQRLWVIQEIGKAAELQVCYQTRLLGEHPMYQDHGIKWERFISSVKNCGDFSAEDKLGPLRLDAQLRGKYHGSHSLRSLLEAHHGALCRNPRDKVYGLAGLADDCYGFPVDYDKSLFEVWSDTLTFLQDIGQIQEDLPGLALLMMNALGGAAAISPSPGLTSDVELWLPLTFVGTVAHVGPTPMECINSLAEADNWTVQMRRFGRMGCDMEANEKLFRRLLQAENPDSPCLSVFPIAGVPLDVTYRMKDDTEATLELLAQDFDETPASSSSKNDSRLYQMLPVGWKTTGCSLGVARGNLRALDLICRVPQTGNMIVLRRDELSRAYSTGPDGQVMPVKSFCYRIVGAVSIVADRYLPCGSWEPPAMDSKDPLVSLY</sequence>
<dbReference type="Proteomes" id="UP001174936">
    <property type="component" value="Unassembled WGS sequence"/>
</dbReference>
<evidence type="ECO:0000313" key="3">
    <source>
        <dbReference type="Proteomes" id="UP001174936"/>
    </source>
</evidence>
<dbReference type="InterPro" id="IPR052895">
    <property type="entry name" value="HetReg/Transcr_Mod"/>
</dbReference>
<comment type="caution">
    <text evidence="2">The sequence shown here is derived from an EMBL/GenBank/DDBJ whole genome shotgun (WGS) entry which is preliminary data.</text>
</comment>
<evidence type="ECO:0000313" key="2">
    <source>
        <dbReference type="EMBL" id="KAK0643168.1"/>
    </source>
</evidence>
<dbReference type="Pfam" id="PF06985">
    <property type="entry name" value="HET"/>
    <property type="match status" value="1"/>
</dbReference>
<dbReference type="AlphaFoldDB" id="A0AA39XZH0"/>
<dbReference type="EMBL" id="JAULSV010000005">
    <property type="protein sequence ID" value="KAK0643168.1"/>
    <property type="molecule type" value="Genomic_DNA"/>
</dbReference>
<keyword evidence="3" id="KW-1185">Reference proteome</keyword>
<evidence type="ECO:0000259" key="1">
    <source>
        <dbReference type="Pfam" id="PF06985"/>
    </source>
</evidence>
<reference evidence="2" key="1">
    <citation type="submission" date="2023-06" db="EMBL/GenBank/DDBJ databases">
        <title>Genome-scale phylogeny and comparative genomics of the fungal order Sordariales.</title>
        <authorList>
            <consortium name="Lawrence Berkeley National Laboratory"/>
            <person name="Hensen N."/>
            <person name="Bonometti L."/>
            <person name="Westerberg I."/>
            <person name="Brannstrom I.O."/>
            <person name="Guillou S."/>
            <person name="Cros-Aarteil S."/>
            <person name="Calhoun S."/>
            <person name="Haridas S."/>
            <person name="Kuo A."/>
            <person name="Mondo S."/>
            <person name="Pangilinan J."/>
            <person name="Riley R."/>
            <person name="Labutti K."/>
            <person name="Andreopoulos B."/>
            <person name="Lipzen A."/>
            <person name="Chen C."/>
            <person name="Yanf M."/>
            <person name="Daum C."/>
            <person name="Ng V."/>
            <person name="Clum A."/>
            <person name="Steindorff A."/>
            <person name="Ohm R."/>
            <person name="Martin F."/>
            <person name="Silar P."/>
            <person name="Natvig D."/>
            <person name="Lalanne C."/>
            <person name="Gautier V."/>
            <person name="Ament-Velasquez S.L."/>
            <person name="Kruys A."/>
            <person name="Hutchinson M.I."/>
            <person name="Powell A.J."/>
            <person name="Barry K."/>
            <person name="Miller A.N."/>
            <person name="Grigoriev I.V."/>
            <person name="Debuchy R."/>
            <person name="Gladieux P."/>
            <person name="Thoren M.H."/>
            <person name="Johannesson H."/>
        </authorList>
    </citation>
    <scope>NUCLEOTIDE SEQUENCE</scope>
    <source>
        <strain evidence="2">SMH2532-1</strain>
    </source>
</reference>
<dbReference type="InterPro" id="IPR010730">
    <property type="entry name" value="HET"/>
</dbReference>
<protein>
    <submittedName>
        <fullName evidence="2">Heterokaryon incompatibility protein-domain-containing protein</fullName>
    </submittedName>
</protein>
<organism evidence="2 3">
    <name type="scientific">Cercophora newfieldiana</name>
    <dbReference type="NCBI Taxonomy" id="92897"/>
    <lineage>
        <taxon>Eukaryota</taxon>
        <taxon>Fungi</taxon>
        <taxon>Dikarya</taxon>
        <taxon>Ascomycota</taxon>
        <taxon>Pezizomycotina</taxon>
        <taxon>Sordariomycetes</taxon>
        <taxon>Sordariomycetidae</taxon>
        <taxon>Sordariales</taxon>
        <taxon>Lasiosphaeriaceae</taxon>
        <taxon>Cercophora</taxon>
    </lineage>
</organism>
<accession>A0AA39XZH0</accession>
<dbReference type="PANTHER" id="PTHR24148:SF73">
    <property type="entry name" value="HET DOMAIN PROTEIN (AFU_ORTHOLOGUE AFUA_8G01020)"/>
    <property type="match status" value="1"/>
</dbReference>